<dbReference type="RefSeq" id="WP_283344061.1">
    <property type="nucleotide sequence ID" value="NZ_JASHIF010000007.1"/>
</dbReference>
<gene>
    <name evidence="4" type="ORF">QM524_07205</name>
</gene>
<organism evidence="4 5">
    <name type="scientific">Flectobacillus roseus</name>
    <dbReference type="NCBI Taxonomy" id="502259"/>
    <lineage>
        <taxon>Bacteria</taxon>
        <taxon>Pseudomonadati</taxon>
        <taxon>Bacteroidota</taxon>
        <taxon>Cytophagia</taxon>
        <taxon>Cytophagales</taxon>
        <taxon>Flectobacillaceae</taxon>
        <taxon>Flectobacillus</taxon>
    </lineage>
</organism>
<sequence length="240" mass="28023">MKSIKYNNQSYKVMVVDDDHESSLLIESILNQENFTHVGSVRKIADLDLVYDVNKPDLIISKLSMENVDLYKLLIQEKFNSVPVLFIVDWIDTKNMIQEKERSKSLFLAKPLLKLTLKSSIHLLLSAYPPQITRYVEVLSKNLQKLKINCEEIVYIEADGNYTSIHTIHKKVFVRKKSLVKVKRELTSYFLQINRSQIINTNFIRRLILGKGILILNDTEIKIGRAYRMCLDEYLQNDRS</sequence>
<dbReference type="Pfam" id="PF00072">
    <property type="entry name" value="Response_reg"/>
    <property type="match status" value="1"/>
</dbReference>
<dbReference type="PROSITE" id="PS50110">
    <property type="entry name" value="RESPONSE_REGULATORY"/>
    <property type="match status" value="1"/>
</dbReference>
<evidence type="ECO:0000259" key="2">
    <source>
        <dbReference type="PROSITE" id="PS50110"/>
    </source>
</evidence>
<dbReference type="GO" id="GO:0003677">
    <property type="term" value="F:DNA binding"/>
    <property type="evidence" value="ECO:0007669"/>
    <property type="project" value="UniProtKB-KW"/>
</dbReference>
<feature type="domain" description="HTH LytTR-type" evidence="3">
    <location>
        <begin position="147"/>
        <end position="237"/>
    </location>
</feature>
<name>A0ABT6Y5Y5_9BACT</name>
<accession>A0ABT6Y5Y5</accession>
<dbReference type="EMBL" id="JASHIF010000007">
    <property type="protein sequence ID" value="MDI9858989.1"/>
    <property type="molecule type" value="Genomic_DNA"/>
</dbReference>
<dbReference type="Gene3D" id="2.40.50.1020">
    <property type="entry name" value="LytTr DNA-binding domain"/>
    <property type="match status" value="1"/>
</dbReference>
<reference evidence="4 5" key="1">
    <citation type="submission" date="2023-05" db="EMBL/GenBank/DDBJ databases">
        <title>Novel species of genus Flectobacillus isolated from stream in China.</title>
        <authorList>
            <person name="Lu H."/>
        </authorList>
    </citation>
    <scope>NUCLEOTIDE SEQUENCE [LARGE SCALE GENOMIC DNA]</scope>
    <source>
        <strain evidence="4 5">KCTC 42575</strain>
    </source>
</reference>
<keyword evidence="5" id="KW-1185">Reference proteome</keyword>
<dbReference type="Pfam" id="PF04397">
    <property type="entry name" value="LytTR"/>
    <property type="match status" value="1"/>
</dbReference>
<keyword evidence="4" id="KW-0238">DNA-binding</keyword>
<proteinExistence type="predicted"/>
<dbReference type="PROSITE" id="PS50930">
    <property type="entry name" value="HTH_LYTTR"/>
    <property type="match status" value="1"/>
</dbReference>
<evidence type="ECO:0000313" key="5">
    <source>
        <dbReference type="Proteomes" id="UP001236507"/>
    </source>
</evidence>
<feature type="domain" description="Response regulatory" evidence="2">
    <location>
        <begin position="12"/>
        <end position="125"/>
    </location>
</feature>
<dbReference type="SMART" id="SM00850">
    <property type="entry name" value="LytTR"/>
    <property type="match status" value="1"/>
</dbReference>
<comment type="caution">
    <text evidence="1">Lacks conserved residue(s) required for the propagation of feature annotation.</text>
</comment>
<comment type="caution">
    <text evidence="4">The sequence shown here is derived from an EMBL/GenBank/DDBJ whole genome shotgun (WGS) entry which is preliminary data.</text>
</comment>
<dbReference type="Proteomes" id="UP001236507">
    <property type="component" value="Unassembled WGS sequence"/>
</dbReference>
<dbReference type="Gene3D" id="3.40.50.2300">
    <property type="match status" value="1"/>
</dbReference>
<dbReference type="CDD" id="cd00156">
    <property type="entry name" value="REC"/>
    <property type="match status" value="1"/>
</dbReference>
<dbReference type="InterPro" id="IPR007492">
    <property type="entry name" value="LytTR_DNA-bd_dom"/>
</dbReference>
<dbReference type="InterPro" id="IPR001789">
    <property type="entry name" value="Sig_transdc_resp-reg_receiver"/>
</dbReference>
<dbReference type="SUPFAM" id="SSF52172">
    <property type="entry name" value="CheY-like"/>
    <property type="match status" value="1"/>
</dbReference>
<evidence type="ECO:0000256" key="1">
    <source>
        <dbReference type="PROSITE-ProRule" id="PRU00169"/>
    </source>
</evidence>
<protein>
    <submittedName>
        <fullName evidence="4">LytTR family transcriptional regulator DNA-binding domain-containing protein</fullName>
    </submittedName>
</protein>
<dbReference type="InterPro" id="IPR011006">
    <property type="entry name" value="CheY-like_superfamily"/>
</dbReference>
<evidence type="ECO:0000313" key="4">
    <source>
        <dbReference type="EMBL" id="MDI9858989.1"/>
    </source>
</evidence>
<evidence type="ECO:0000259" key="3">
    <source>
        <dbReference type="PROSITE" id="PS50930"/>
    </source>
</evidence>